<feature type="domain" description="DUF7601" evidence="5">
    <location>
        <begin position="1224"/>
        <end position="1335"/>
    </location>
</feature>
<feature type="domain" description="SpaA-like prealbumin fold" evidence="4">
    <location>
        <begin position="1119"/>
        <end position="1196"/>
    </location>
</feature>
<feature type="domain" description="DUF7601" evidence="5">
    <location>
        <begin position="1451"/>
        <end position="1561"/>
    </location>
</feature>
<dbReference type="InterPro" id="IPR008969">
    <property type="entry name" value="CarboxyPept-like_regulatory"/>
</dbReference>
<dbReference type="KEGG" id="plw:D5F53_30415"/>
<protein>
    <submittedName>
        <fullName evidence="6">Uncharacterized protein</fullName>
    </submittedName>
</protein>
<dbReference type="InterPro" id="IPR055382">
    <property type="entry name" value="DUF7601"/>
</dbReference>
<evidence type="ECO:0000313" key="7">
    <source>
        <dbReference type="Proteomes" id="UP000266552"/>
    </source>
</evidence>
<reference evidence="6 7" key="1">
    <citation type="submission" date="2018-09" db="EMBL/GenBank/DDBJ databases">
        <title>Genome Sequence of Paenibacillus lautus Strain E7593-69, Azo Dye-Degrading Bacteria, Isolated from Commercial Tattoo Inks.</title>
        <authorList>
            <person name="Nho S.W."/>
            <person name="Kim S.-J."/>
            <person name="Kweon O."/>
            <person name="Cerniglia C.E."/>
        </authorList>
    </citation>
    <scope>NUCLEOTIDE SEQUENCE [LARGE SCALE GENOMIC DNA]</scope>
    <source>
        <strain evidence="6 7">E7593-69</strain>
    </source>
</reference>
<proteinExistence type="predicted"/>
<feature type="compositionally biased region" description="Pro residues" evidence="1">
    <location>
        <begin position="1992"/>
        <end position="2082"/>
    </location>
</feature>
<organism evidence="6 7">
    <name type="scientific">Paenibacillus lautus</name>
    <name type="common">Bacillus lautus</name>
    <dbReference type="NCBI Taxonomy" id="1401"/>
    <lineage>
        <taxon>Bacteria</taxon>
        <taxon>Bacillati</taxon>
        <taxon>Bacillota</taxon>
        <taxon>Bacilli</taxon>
        <taxon>Bacillales</taxon>
        <taxon>Paenibacillaceae</taxon>
        <taxon>Paenibacillus</taxon>
    </lineage>
</organism>
<dbReference type="Pfam" id="PF13620">
    <property type="entry name" value="CarboxypepD_reg"/>
    <property type="match status" value="1"/>
</dbReference>
<feature type="region of interest" description="Disordered" evidence="1">
    <location>
        <begin position="38"/>
        <end position="57"/>
    </location>
</feature>
<dbReference type="Pfam" id="PF17802">
    <property type="entry name" value="SpaA"/>
    <property type="match status" value="1"/>
</dbReference>
<keyword evidence="2" id="KW-1133">Transmembrane helix</keyword>
<feature type="transmembrane region" description="Helical" evidence="2">
    <location>
        <begin position="2128"/>
        <end position="2146"/>
    </location>
</feature>
<dbReference type="Gene3D" id="2.60.40.1140">
    <property type="entry name" value="Collagen-binding surface protein Cna, B-type domain"/>
    <property type="match status" value="4"/>
</dbReference>
<feature type="signal peptide" evidence="3">
    <location>
        <begin position="1"/>
        <end position="26"/>
    </location>
</feature>
<evidence type="ECO:0000256" key="2">
    <source>
        <dbReference type="SAM" id="Phobius"/>
    </source>
</evidence>
<keyword evidence="2" id="KW-0812">Transmembrane</keyword>
<feature type="domain" description="DUF7601" evidence="5">
    <location>
        <begin position="1338"/>
        <end position="1447"/>
    </location>
</feature>
<dbReference type="Proteomes" id="UP000266552">
    <property type="component" value="Chromosome"/>
</dbReference>
<evidence type="ECO:0000256" key="3">
    <source>
        <dbReference type="SAM" id="SignalP"/>
    </source>
</evidence>
<feature type="chain" id="PRO_5038666859" evidence="3">
    <location>
        <begin position="27"/>
        <end position="2154"/>
    </location>
</feature>
<dbReference type="SUPFAM" id="SSF49464">
    <property type="entry name" value="Carboxypeptidase regulatory domain-like"/>
    <property type="match status" value="1"/>
</dbReference>
<dbReference type="InterPro" id="IPR013783">
    <property type="entry name" value="Ig-like_fold"/>
</dbReference>
<name>A0A385TXW3_PAELA</name>
<dbReference type="Gene3D" id="2.60.40.1120">
    <property type="entry name" value="Carboxypeptidase-like, regulatory domain"/>
    <property type="match status" value="2"/>
</dbReference>
<dbReference type="PANTHER" id="PTHR24216">
    <property type="entry name" value="PAXILLIN-RELATED"/>
    <property type="match status" value="1"/>
</dbReference>
<feature type="region of interest" description="Disordered" evidence="1">
    <location>
        <begin position="1903"/>
        <end position="1936"/>
    </location>
</feature>
<dbReference type="InterPro" id="IPR041033">
    <property type="entry name" value="SpaA_PFL_dom_1"/>
</dbReference>
<feature type="domain" description="DUF7601" evidence="5">
    <location>
        <begin position="1566"/>
        <end position="1676"/>
    </location>
</feature>
<dbReference type="RefSeq" id="WP_119850785.1">
    <property type="nucleotide sequence ID" value="NZ_CP032412.1"/>
</dbReference>
<keyword evidence="2" id="KW-0472">Membrane</keyword>
<evidence type="ECO:0000259" key="5">
    <source>
        <dbReference type="Pfam" id="PF24547"/>
    </source>
</evidence>
<feature type="compositionally biased region" description="Basic and acidic residues" evidence="1">
    <location>
        <begin position="1903"/>
        <end position="1912"/>
    </location>
</feature>
<accession>A0A385TXW3</accession>
<feature type="region of interest" description="Disordered" evidence="1">
    <location>
        <begin position="1983"/>
        <end position="2122"/>
    </location>
</feature>
<evidence type="ECO:0000313" key="6">
    <source>
        <dbReference type="EMBL" id="AYB47352.1"/>
    </source>
</evidence>
<dbReference type="Pfam" id="PF24547">
    <property type="entry name" value="DUF7601"/>
    <property type="match status" value="4"/>
</dbReference>
<dbReference type="PANTHER" id="PTHR24216:SF65">
    <property type="entry name" value="PAXILLIN-LIKE PROTEIN 1"/>
    <property type="match status" value="1"/>
</dbReference>
<keyword evidence="3" id="KW-0732">Signal</keyword>
<dbReference type="EMBL" id="CP032412">
    <property type="protein sequence ID" value="AYB47352.1"/>
    <property type="molecule type" value="Genomic_DNA"/>
</dbReference>
<evidence type="ECO:0000256" key="1">
    <source>
        <dbReference type="SAM" id="MobiDB-lite"/>
    </source>
</evidence>
<dbReference type="Gene3D" id="2.60.40.10">
    <property type="entry name" value="Immunoglobulins"/>
    <property type="match status" value="1"/>
</dbReference>
<keyword evidence="7" id="KW-1185">Reference proteome</keyword>
<evidence type="ECO:0000259" key="4">
    <source>
        <dbReference type="Pfam" id="PF17802"/>
    </source>
</evidence>
<sequence length="2154" mass="233904">MKQKRSISKAILSLCLAIMLVLQTVAFSVTGYADSAPSDSGAAAVGKADSPSVDEPTSVTEAVYDEPASAPMALAAGPTDKTSLFMGKNDPFPLTVSQGAPSSEIKSTTAPGYDPNVDKINGRQTFTITSESLRVPMRSDEGIDVNEPNTYIQKGDFIELTQADWFEGVTLTNATTVLNVTLFGQNYKLGTAYFTETSIKVVFDGDDSLFLQGKNVYFRFDTTAKADVAGMGYGTTKPLALFGSGYMLENPEVTAKYSISLRSNSNTDSFVSYTQQRGRVEISSTDFQAGKVKWEAIITATDMDDVNIKLPLDGTIFSNDLANVGNYVTGSFEVKDAANNVVTGATPNYNGSELTYTFPDNIGDTATINFETWIPKEKYYKQYRYNDSSWDFSSTQQVSNGATTGTATSAVKLLKADNTELATSNLWTVALKPVWIQKDGVQNYKDNTITWTITVNHNGKYNRKPLQDLAITDIIPVGLSFKSATFQKSEANVWSDINTITTRPADDVYSFGQVEGPVRLVIVTDITGTQTSFTNKATAKWNLDQTDGNGQNNDIGVTDQATVNKATNSLSKTANGGDLTSGTLGWKVTVKPLDAMPDGNIYDLLVYGDGSDIDWNNVQVSPPIDSELLTAIRTKSTANPRYWQRYKPGSFSSADGLTEKVYTITQDGKAVADILAVTGLTTGEKVHTYTFNTFLTNWKHFAHNLGSNFYNQVSLFDAGTYVMGAGSNANAFNSGMLSKGMLFASKPVNPTTGVEDNVAPNQVNSFIYSGNEKDYWTRAAYDRSTNTVTFRLSVNANGIKTEEMAQHGGTHVAQNIQVVDILPEGWEFKPYSEGKAFEIYKGARADYGLRVDATAPAVPIADPENLVSFSAAGNVGTFSFTKLEQPYVILVKAGPTATTLKHYADAGQTEQTVYNKAELRIKWGDEDTVVDVERDNKTPIQRKVIVPPSKSINKTVKKAAPGVLEWTVEYATPFTVKDTAYLQDTLGKGLKLRNDEFDRLSLRAPDMAVYPAKLTASGALAKDGEALDLYAPDSEVKVEANKETDGTTTLTFKMANPNKLYLFVYQTEIDGTVLGVGDKAGNNVQMMGDDAAKDVGSHAEYMVESADISGGAGWQPILMLKKVDPDGKPLQGVEFTLYNKDGSVARDKNGDPIKGFTDSKGELIFNVEVGLYDLKETWIDETTYLPTERVYNVRVSSTPFNPIWVDGNLVDSKNPLVVPTPAQGKLTISNKVEGNGSDASKAFEYTVTFTGEGEDGEYTYKKPDNTFGTLKSGDKIILKHGESVVLPALPADLAYTVTEADYTTVDGYMTMPETRELSGTIVNKGDHKADFVNKRYVNNLTVSNTVTGDGAEPDKPFKYTVIFDGAGKGQAYNYEHSDGTTGTIKSGDTFELKHGEIIIIKDLPENLKYMITQDGYANDGYATNPAGLSDEGIMAGADRKADFINERTVNKLTISNTVMGNGGAKTKPFEYTVIFEEAGKDGSYAYTKSDGATSTPGTIKSGESFTLKDGEKLEIVGLPKDLKYTVTQKDYTTDEYVTLPIEQHYTGIMEGKDEAAPFTNVRVIEGGLIISNKVEGKDNDKTKPFKYTLTFTGEGADKSYAYEKSDGSTGTITSGDTFELTDGQTLVIEDLPTYLKYTVTQDDYLKDGYVTDPESLEHTGTIPEKTKAEAHFVNIRPYLEGILRDNNTGEVIPNASITVTNLKSGEKQTIQTNEKGEYSVPAEADTDYTITYTRVYTVGGKEVPIEFTQKANVDSSVTGETVPADITAVGIVLFKQVDGTTELFNPSLTSQMRIYLKDKDGKYIQENGRPKAFPLASKGTFSIEDEQLSAQQYTMEVRYQAETGEELLFKVTQLDVKANGELNISEELVDPYGTVYDETTGDAVTGKKIEGAIVTLYYADTQRNRDKGRTPDTKVTLPPVPNFPPHDNKSPEQDSDANGFYAYMVFPEADYYLIVTKDGYETHRSDTISVDFDIVKYDVPMKPINTGGGPGPVNPAPEPENPGPVNPAPEPENPGPVNPAPEPENPGPVNPTPEPENPGPVNPTPEPGNPGPVSPTPEPENPGPVNPAPEPVNPDPVSPVPDQPGNNGTNNDDNEVDNVSDLADQSSGNGINELDDAPETGDNSVSPIFYMALALMSLMTIGFCLLGNKKKHIQ</sequence>
<gene>
    <name evidence="6" type="ORF">D5F53_30415</name>
</gene>